<protein>
    <submittedName>
        <fullName evidence="1">Uncharacterized protein</fullName>
    </submittedName>
</protein>
<evidence type="ECO:0000313" key="1">
    <source>
        <dbReference type="EMBL" id="MDM8145600.1"/>
    </source>
</evidence>
<proteinExistence type="predicted"/>
<dbReference type="Proteomes" id="UP001228403">
    <property type="component" value="Unassembled WGS sequence"/>
</dbReference>
<comment type="caution">
    <text evidence="1">The sequence shown here is derived from an EMBL/GenBank/DDBJ whole genome shotgun (WGS) entry which is preliminary data.</text>
</comment>
<sequence>MADNNQHEQRVPGFACPQCGRFITTSITELLSATYLQCPFCHLQLHIDRRQSSNALKALAKVEAARLNVEKKSKFNR</sequence>
<accession>A0ABT7U522</accession>
<name>A0ABT7U522_9BACE</name>
<keyword evidence="2" id="KW-1185">Reference proteome</keyword>
<evidence type="ECO:0000313" key="2">
    <source>
        <dbReference type="Proteomes" id="UP001228403"/>
    </source>
</evidence>
<dbReference type="EMBL" id="JAUDCF010000011">
    <property type="protein sequence ID" value="MDM8145600.1"/>
    <property type="molecule type" value="Genomic_DNA"/>
</dbReference>
<gene>
    <name evidence="1" type="ORF">QUW02_06630</name>
</gene>
<reference evidence="2" key="1">
    <citation type="submission" date="2023-07" db="EMBL/GenBank/DDBJ databases">
        <title>Identification and characterization of horizontal gene transfer across gut microbiota members of farm animals based on homology search.</title>
        <authorList>
            <person name="Schwarzerova J."/>
            <person name="Nykrynova M."/>
            <person name="Jureckova K."/>
            <person name="Cejkova D."/>
            <person name="Rychlik I."/>
        </authorList>
    </citation>
    <scope>NUCLEOTIDE SEQUENCE [LARGE SCALE GENOMIC DNA]</scope>
    <source>
        <strain evidence="2">ET4</strain>
    </source>
</reference>
<organism evidence="1 2">
    <name type="scientific">Bacteroides eggerthii</name>
    <dbReference type="NCBI Taxonomy" id="28111"/>
    <lineage>
        <taxon>Bacteria</taxon>
        <taxon>Pseudomonadati</taxon>
        <taxon>Bacteroidota</taxon>
        <taxon>Bacteroidia</taxon>
        <taxon>Bacteroidales</taxon>
        <taxon>Bacteroidaceae</taxon>
        <taxon>Bacteroides</taxon>
    </lineage>
</organism>